<feature type="signal peptide" evidence="1">
    <location>
        <begin position="1"/>
        <end position="25"/>
    </location>
</feature>
<dbReference type="AlphaFoldDB" id="A0A9N9E8A8"/>
<comment type="caution">
    <text evidence="2">The sequence shown here is derived from an EMBL/GenBank/DDBJ whole genome shotgun (WGS) entry which is preliminary data.</text>
</comment>
<dbReference type="EMBL" id="CAJVPQ010005000">
    <property type="protein sequence ID" value="CAG8662175.1"/>
    <property type="molecule type" value="Genomic_DNA"/>
</dbReference>
<accession>A0A9N9E8A8</accession>
<dbReference type="InterPro" id="IPR029058">
    <property type="entry name" value="AB_hydrolase_fold"/>
</dbReference>
<dbReference type="Proteomes" id="UP000789570">
    <property type="component" value="Unassembled WGS sequence"/>
</dbReference>
<gene>
    <name evidence="2" type="ORF">FCALED_LOCUS11597</name>
</gene>
<evidence type="ECO:0000313" key="2">
    <source>
        <dbReference type="EMBL" id="CAG8662175.1"/>
    </source>
</evidence>
<sequence length="88" mass="9715">MKYILKALALGIGLIVAVISKITEAAGASEYFVRSLPGLPENATIKSHAGHILLDQKTNSNAFFWLIHNQHISDTPKFVSFTYVEWNG</sequence>
<proteinExistence type="predicted"/>
<name>A0A9N9E8A8_9GLOM</name>
<keyword evidence="3" id="KW-1185">Reference proteome</keyword>
<reference evidence="2" key="1">
    <citation type="submission" date="2021-06" db="EMBL/GenBank/DDBJ databases">
        <authorList>
            <person name="Kallberg Y."/>
            <person name="Tangrot J."/>
            <person name="Rosling A."/>
        </authorList>
    </citation>
    <scope>NUCLEOTIDE SEQUENCE</scope>
    <source>
        <strain evidence="2">UK204</strain>
    </source>
</reference>
<evidence type="ECO:0000256" key="1">
    <source>
        <dbReference type="SAM" id="SignalP"/>
    </source>
</evidence>
<organism evidence="2 3">
    <name type="scientific">Funneliformis caledonium</name>
    <dbReference type="NCBI Taxonomy" id="1117310"/>
    <lineage>
        <taxon>Eukaryota</taxon>
        <taxon>Fungi</taxon>
        <taxon>Fungi incertae sedis</taxon>
        <taxon>Mucoromycota</taxon>
        <taxon>Glomeromycotina</taxon>
        <taxon>Glomeromycetes</taxon>
        <taxon>Glomerales</taxon>
        <taxon>Glomeraceae</taxon>
        <taxon>Funneliformis</taxon>
    </lineage>
</organism>
<feature type="chain" id="PRO_5040406063" evidence="1">
    <location>
        <begin position="26"/>
        <end position="88"/>
    </location>
</feature>
<evidence type="ECO:0000313" key="3">
    <source>
        <dbReference type="Proteomes" id="UP000789570"/>
    </source>
</evidence>
<dbReference type="Gene3D" id="3.40.50.1820">
    <property type="entry name" value="alpha/beta hydrolase"/>
    <property type="match status" value="1"/>
</dbReference>
<protein>
    <submittedName>
        <fullName evidence="2">11691_t:CDS:1</fullName>
    </submittedName>
</protein>
<keyword evidence="1" id="KW-0732">Signal</keyword>